<sequence>MNNFHSNQFMQVTDVTLMVSNIETSLKFYQEVFGFKLLEKIDNTYKLGTHTNTHLITLVYNTLSMPKQLTTGLYHFAILLPSRAHLGQFIKHMIDTKTPVSGGADHGISEALYLDDPDGNGIEVYADKPENEWPRFDEVVNSPMDYQDLVNKALKTQFTKIPDETIMGHIHLHVANMKAARTFFIDILGFQNTMEYGPQAAFVSDLGYHHHIGFNIWNGQNIPNNPDNAVGLKSYTLYIPKDRYNTLLERIDKAHITLTQDSDKVYIKDVNNVKVYLTTDFR</sequence>
<dbReference type="PROSITE" id="PS51819">
    <property type="entry name" value="VOC"/>
    <property type="match status" value="2"/>
</dbReference>
<dbReference type="Gene3D" id="3.10.180.10">
    <property type="entry name" value="2,3-Dihydroxybiphenyl 1,2-Dioxygenase, domain 1"/>
    <property type="match status" value="2"/>
</dbReference>
<accession>A0A553IJI6</accession>
<dbReference type="Pfam" id="PF00903">
    <property type="entry name" value="Glyoxalase"/>
    <property type="match status" value="1"/>
</dbReference>
<dbReference type="PANTHER" id="PTHR43279">
    <property type="entry name" value="CATECHOL-2,3-DIOXYGENASE"/>
    <property type="match status" value="1"/>
</dbReference>
<dbReference type="InterPro" id="IPR029068">
    <property type="entry name" value="Glyas_Bleomycin-R_OHBP_Dase"/>
</dbReference>
<feature type="domain" description="VOC" evidence="1">
    <location>
        <begin position="166"/>
        <end position="282"/>
    </location>
</feature>
<evidence type="ECO:0000259" key="1">
    <source>
        <dbReference type="PROSITE" id="PS51819"/>
    </source>
</evidence>
<organism evidence="2 3">
    <name type="scientific">Acholeplasma laidlawii</name>
    <dbReference type="NCBI Taxonomy" id="2148"/>
    <lineage>
        <taxon>Bacteria</taxon>
        <taxon>Bacillati</taxon>
        <taxon>Mycoplasmatota</taxon>
        <taxon>Mollicutes</taxon>
        <taxon>Acholeplasmatales</taxon>
        <taxon>Acholeplasmataceae</taxon>
        <taxon>Acholeplasma</taxon>
    </lineage>
</organism>
<dbReference type="RefSeq" id="WP_012242121.1">
    <property type="nucleotide sequence ID" value="NZ_JACAOE010000001.1"/>
</dbReference>
<dbReference type="EMBL" id="VKID01000001">
    <property type="protein sequence ID" value="TRY00380.1"/>
    <property type="molecule type" value="Genomic_DNA"/>
</dbReference>
<dbReference type="PANTHER" id="PTHR43279:SF1">
    <property type="entry name" value="CATECHOL-2,3-DIOXYGENASE"/>
    <property type="match status" value="1"/>
</dbReference>
<proteinExistence type="predicted"/>
<dbReference type="SUPFAM" id="SSF54593">
    <property type="entry name" value="Glyoxalase/Bleomycin resistance protein/Dihydroxybiphenyl dioxygenase"/>
    <property type="match status" value="2"/>
</dbReference>
<dbReference type="GeneID" id="41338357"/>
<gene>
    <name evidence="2" type="ORF">FNV44_04830</name>
</gene>
<protein>
    <submittedName>
        <fullName evidence="2">VOC family protein</fullName>
    </submittedName>
</protein>
<dbReference type="OMA" id="AFPKQRG"/>
<evidence type="ECO:0000313" key="3">
    <source>
        <dbReference type="Proteomes" id="UP000315938"/>
    </source>
</evidence>
<dbReference type="Proteomes" id="UP000315938">
    <property type="component" value="Unassembled WGS sequence"/>
</dbReference>
<feature type="domain" description="VOC" evidence="1">
    <location>
        <begin position="11"/>
        <end position="127"/>
    </location>
</feature>
<reference evidence="2 3" key="1">
    <citation type="submission" date="2019-07" db="EMBL/GenBank/DDBJ databases">
        <title>Genome sequence of Acholeplasma laidlawii strain with increased resistance to erythromycin.</title>
        <authorList>
            <person name="Medvedeva E.S."/>
            <person name="Baranova N.B."/>
            <person name="Siniagina M.N."/>
            <person name="Mouzykantov A."/>
            <person name="Chernova O.A."/>
            <person name="Chernov V.M."/>
        </authorList>
    </citation>
    <scope>NUCLEOTIDE SEQUENCE [LARGE SCALE GENOMIC DNA]</scope>
    <source>
        <strain evidence="2 3">PG8REry</strain>
    </source>
</reference>
<dbReference type="InterPro" id="IPR037523">
    <property type="entry name" value="VOC_core"/>
</dbReference>
<dbReference type="InterPro" id="IPR004360">
    <property type="entry name" value="Glyas_Fos-R_dOase_dom"/>
</dbReference>
<dbReference type="AlphaFoldDB" id="A0A553IJI6"/>
<comment type="caution">
    <text evidence="2">The sequence shown here is derived from an EMBL/GenBank/DDBJ whole genome shotgun (WGS) entry which is preliminary data.</text>
</comment>
<name>A0A553IJI6_ACHLA</name>
<evidence type="ECO:0000313" key="2">
    <source>
        <dbReference type="EMBL" id="TRY00380.1"/>
    </source>
</evidence>